<organism evidence="1 2">
    <name type="scientific">Limnoraphis robusta CS-951</name>
    <dbReference type="NCBI Taxonomy" id="1637645"/>
    <lineage>
        <taxon>Bacteria</taxon>
        <taxon>Bacillati</taxon>
        <taxon>Cyanobacteriota</taxon>
        <taxon>Cyanophyceae</taxon>
        <taxon>Oscillatoriophycideae</taxon>
        <taxon>Oscillatoriales</taxon>
        <taxon>Sirenicapillariaceae</taxon>
        <taxon>Limnoraphis</taxon>
    </lineage>
</organism>
<dbReference type="Proteomes" id="UP000033607">
    <property type="component" value="Unassembled WGS sequence"/>
</dbReference>
<dbReference type="OrthoDB" id="457463at2"/>
<dbReference type="EMBL" id="LATL02000064">
    <property type="protein sequence ID" value="KKD36124.1"/>
    <property type="molecule type" value="Genomic_DNA"/>
</dbReference>
<sequence>MILSYTEDERSLSIFGACGILDSGNVVKAIINSGEASEKITAFFVINSMIKPLFSTLTLSSFSGLCLLSGTLFLTHATIANAIPQRANREFTQVSRQAPTQLIDEYTDHFFYQANPQLQGRQLTSRDRNYIREWDNLRAAIAPLIKPTEVACAFAEPDGRWEFHFGGQPDSYSNPYDYLTDVIFYSRYPQMIGQKLQPGTTDAQEWSAIRKRLYVSTCGI</sequence>
<evidence type="ECO:0000313" key="1">
    <source>
        <dbReference type="EMBL" id="KKD36124.1"/>
    </source>
</evidence>
<name>A0A0F5YB70_9CYAN</name>
<reference evidence="1 2" key="1">
    <citation type="submission" date="2015-06" db="EMBL/GenBank/DDBJ databases">
        <title>Draft genome assembly of filamentous brackish cyanobacterium Limnoraphis robusta strain CS-951.</title>
        <authorList>
            <person name="Willis A."/>
            <person name="Parks M."/>
            <person name="Burford M.A."/>
        </authorList>
    </citation>
    <scope>NUCLEOTIDE SEQUENCE [LARGE SCALE GENOMIC DNA]</scope>
    <source>
        <strain evidence="1 2">CS-951</strain>
    </source>
</reference>
<dbReference type="AlphaFoldDB" id="A0A0F5YB70"/>
<accession>A0A0F5YB70</accession>
<gene>
    <name evidence="1" type="ORF">WN50_21485</name>
</gene>
<comment type="caution">
    <text evidence="1">The sequence shown here is derived from an EMBL/GenBank/DDBJ whole genome shotgun (WGS) entry which is preliminary data.</text>
</comment>
<proteinExistence type="predicted"/>
<evidence type="ECO:0000313" key="2">
    <source>
        <dbReference type="Proteomes" id="UP000033607"/>
    </source>
</evidence>
<dbReference type="RefSeq" id="WP_046280636.1">
    <property type="nucleotide sequence ID" value="NZ_LATL02000064.1"/>
</dbReference>
<protein>
    <submittedName>
        <fullName evidence="1">Uncharacterized protein</fullName>
    </submittedName>
</protein>